<reference evidence="2" key="1">
    <citation type="journal article" date="2022" name="bioRxiv">
        <title>Sequencing and chromosome-scale assembly of the giantPleurodeles waltlgenome.</title>
        <authorList>
            <person name="Brown T."/>
            <person name="Elewa A."/>
            <person name="Iarovenko S."/>
            <person name="Subramanian E."/>
            <person name="Araus A.J."/>
            <person name="Petzold A."/>
            <person name="Susuki M."/>
            <person name="Suzuki K.-i.T."/>
            <person name="Hayashi T."/>
            <person name="Toyoda A."/>
            <person name="Oliveira C."/>
            <person name="Osipova E."/>
            <person name="Leigh N.D."/>
            <person name="Simon A."/>
            <person name="Yun M.H."/>
        </authorList>
    </citation>
    <scope>NUCLEOTIDE SEQUENCE</scope>
    <source>
        <strain evidence="2">20211129_DDA</strain>
        <tissue evidence="2">Liver</tissue>
    </source>
</reference>
<dbReference type="AlphaFoldDB" id="A0AAV7M495"/>
<comment type="caution">
    <text evidence="2">The sequence shown here is derived from an EMBL/GenBank/DDBJ whole genome shotgun (WGS) entry which is preliminary data.</text>
</comment>
<feature type="compositionally biased region" description="Basic and acidic residues" evidence="1">
    <location>
        <begin position="9"/>
        <end position="18"/>
    </location>
</feature>
<name>A0AAV7M495_PLEWA</name>
<feature type="compositionally biased region" description="Basic residues" evidence="1">
    <location>
        <begin position="19"/>
        <end position="41"/>
    </location>
</feature>
<evidence type="ECO:0000256" key="1">
    <source>
        <dbReference type="SAM" id="MobiDB-lite"/>
    </source>
</evidence>
<accession>A0AAV7M495</accession>
<sequence length="91" mass="10679">MEETGQQDQGKDFAGERHRLLRMQRMRKHQRKEMQKGRPHSGKNVAHSDQIIILYLSSLRKDYKRVANILQHEKFRIDSIEYVECGASGIA</sequence>
<evidence type="ECO:0000313" key="2">
    <source>
        <dbReference type="EMBL" id="KAJ1098231.1"/>
    </source>
</evidence>
<dbReference type="EMBL" id="JANPWB010000014">
    <property type="protein sequence ID" value="KAJ1098231.1"/>
    <property type="molecule type" value="Genomic_DNA"/>
</dbReference>
<evidence type="ECO:0000313" key="3">
    <source>
        <dbReference type="Proteomes" id="UP001066276"/>
    </source>
</evidence>
<dbReference type="Proteomes" id="UP001066276">
    <property type="component" value="Chromosome 10"/>
</dbReference>
<feature type="region of interest" description="Disordered" evidence="1">
    <location>
        <begin position="1"/>
        <end position="45"/>
    </location>
</feature>
<protein>
    <submittedName>
        <fullName evidence="2">Uncharacterized protein</fullName>
    </submittedName>
</protein>
<proteinExistence type="predicted"/>
<keyword evidence="3" id="KW-1185">Reference proteome</keyword>
<gene>
    <name evidence="2" type="ORF">NDU88_003347</name>
</gene>
<organism evidence="2 3">
    <name type="scientific">Pleurodeles waltl</name>
    <name type="common">Iberian ribbed newt</name>
    <dbReference type="NCBI Taxonomy" id="8319"/>
    <lineage>
        <taxon>Eukaryota</taxon>
        <taxon>Metazoa</taxon>
        <taxon>Chordata</taxon>
        <taxon>Craniata</taxon>
        <taxon>Vertebrata</taxon>
        <taxon>Euteleostomi</taxon>
        <taxon>Amphibia</taxon>
        <taxon>Batrachia</taxon>
        <taxon>Caudata</taxon>
        <taxon>Salamandroidea</taxon>
        <taxon>Salamandridae</taxon>
        <taxon>Pleurodelinae</taxon>
        <taxon>Pleurodeles</taxon>
    </lineage>
</organism>